<sequence length="81" mass="8430">MVEVNLWSGLRKFTDGAEVVEVEAKTVGQVLDALIEAHPGLGPVIEAGVSVAVDGEVVTGGRQMPVAPDSEVFLMQQIKGG</sequence>
<dbReference type="SUPFAM" id="SSF54285">
    <property type="entry name" value="MoaD/ThiS"/>
    <property type="match status" value="1"/>
</dbReference>
<dbReference type="OrthoDB" id="8087696at2"/>
<organism evidence="1 2">
    <name type="scientific">Pararhodobacter aggregans</name>
    <dbReference type="NCBI Taxonomy" id="404875"/>
    <lineage>
        <taxon>Bacteria</taxon>
        <taxon>Pseudomonadati</taxon>
        <taxon>Pseudomonadota</taxon>
        <taxon>Alphaproteobacteria</taxon>
        <taxon>Rhodobacterales</taxon>
        <taxon>Paracoccaceae</taxon>
        <taxon>Pararhodobacter</taxon>
    </lineage>
</organism>
<evidence type="ECO:0000313" key="1">
    <source>
        <dbReference type="EMBL" id="PVE45406.1"/>
    </source>
</evidence>
<dbReference type="Proteomes" id="UP000244810">
    <property type="component" value="Unassembled WGS sequence"/>
</dbReference>
<reference evidence="1 2" key="1">
    <citation type="journal article" date="2011" name="Syst. Appl. Microbiol.">
        <title>Defluviimonas denitrificans gen. nov., sp. nov., and Pararhodobacter aggregans gen. nov., sp. nov., non-phototrophic Rhodobacteraceae from the biofilter of a marine aquaculture.</title>
        <authorList>
            <person name="Foesel B.U."/>
            <person name="Drake H.L."/>
            <person name="Schramm A."/>
        </authorList>
    </citation>
    <scope>NUCLEOTIDE SEQUENCE [LARGE SCALE GENOMIC DNA]</scope>
    <source>
        <strain evidence="1 2">D1-19</strain>
    </source>
</reference>
<name>A0A2T7UL60_9RHOB</name>
<evidence type="ECO:0008006" key="3">
    <source>
        <dbReference type="Google" id="ProtNLM"/>
    </source>
</evidence>
<dbReference type="CDD" id="cd17040">
    <property type="entry name" value="Ubl_MoaD_like"/>
    <property type="match status" value="1"/>
</dbReference>
<dbReference type="RefSeq" id="WP_107750134.1">
    <property type="nucleotide sequence ID" value="NZ_QBKF01000001.1"/>
</dbReference>
<dbReference type="AlphaFoldDB" id="A0A2T7UL60"/>
<evidence type="ECO:0000313" key="2">
    <source>
        <dbReference type="Proteomes" id="UP000244810"/>
    </source>
</evidence>
<gene>
    <name evidence="1" type="ORF">DDE23_21690</name>
</gene>
<dbReference type="Pfam" id="PF02597">
    <property type="entry name" value="ThiS"/>
    <property type="match status" value="1"/>
</dbReference>
<dbReference type="InterPro" id="IPR012675">
    <property type="entry name" value="Beta-grasp_dom_sf"/>
</dbReference>
<dbReference type="InterPro" id="IPR016155">
    <property type="entry name" value="Mopterin_synth/thiamin_S_b"/>
</dbReference>
<dbReference type="Gene3D" id="3.10.20.30">
    <property type="match status" value="1"/>
</dbReference>
<dbReference type="InterPro" id="IPR003749">
    <property type="entry name" value="ThiS/MoaD-like"/>
</dbReference>
<protein>
    <recommendedName>
        <fullName evidence="3">Molybdopterin synthase sulfur carrier subunit</fullName>
    </recommendedName>
</protein>
<accession>A0A2T7UL60</accession>
<keyword evidence="2" id="KW-1185">Reference proteome</keyword>
<proteinExistence type="predicted"/>
<dbReference type="EMBL" id="QDDR01000015">
    <property type="protein sequence ID" value="PVE45406.1"/>
    <property type="molecule type" value="Genomic_DNA"/>
</dbReference>
<comment type="caution">
    <text evidence="1">The sequence shown here is derived from an EMBL/GenBank/DDBJ whole genome shotgun (WGS) entry which is preliminary data.</text>
</comment>